<gene>
    <name evidence="1" type="ORF">ARMGADRAFT_759420</name>
</gene>
<evidence type="ECO:0000313" key="1">
    <source>
        <dbReference type="EMBL" id="PBK96118.1"/>
    </source>
</evidence>
<accession>A0A2H3DZ32</accession>
<protein>
    <submittedName>
        <fullName evidence="1">Uncharacterized protein</fullName>
    </submittedName>
</protein>
<organism evidence="1 2">
    <name type="scientific">Armillaria gallica</name>
    <name type="common">Bulbous honey fungus</name>
    <name type="synonym">Armillaria bulbosa</name>
    <dbReference type="NCBI Taxonomy" id="47427"/>
    <lineage>
        <taxon>Eukaryota</taxon>
        <taxon>Fungi</taxon>
        <taxon>Dikarya</taxon>
        <taxon>Basidiomycota</taxon>
        <taxon>Agaricomycotina</taxon>
        <taxon>Agaricomycetes</taxon>
        <taxon>Agaricomycetidae</taxon>
        <taxon>Agaricales</taxon>
        <taxon>Marasmiineae</taxon>
        <taxon>Physalacriaceae</taxon>
        <taxon>Armillaria</taxon>
    </lineage>
</organism>
<dbReference type="Proteomes" id="UP000217790">
    <property type="component" value="Unassembled WGS sequence"/>
</dbReference>
<dbReference type="EMBL" id="KZ293651">
    <property type="protein sequence ID" value="PBK96118.1"/>
    <property type="molecule type" value="Genomic_DNA"/>
</dbReference>
<evidence type="ECO:0000313" key="2">
    <source>
        <dbReference type="Proteomes" id="UP000217790"/>
    </source>
</evidence>
<proteinExistence type="predicted"/>
<dbReference type="AlphaFoldDB" id="A0A2H3DZ32"/>
<keyword evidence="2" id="KW-1185">Reference proteome</keyword>
<name>A0A2H3DZ32_ARMGA</name>
<dbReference type="InParanoid" id="A0A2H3DZ32"/>
<sequence length="198" mass="22127">MVCISTACTWLLNGTVSITDFERVPGSRTDAGHAVLSDRRSDGYLDGKCCPKESCLVSEICQALLAWNRTYLYNRYQALRCLARECPGTRPVFHKYSCTRTRRLRGNCLHASPEKLVVLGYGAEFVPMPKEKIDRLSAYLQNITNCFKAGGKSLSIAFACARFWLRLRSFLMCSISSQSLQSEISSTCCPMPQSPRAT</sequence>
<reference evidence="2" key="1">
    <citation type="journal article" date="2017" name="Nat. Ecol. Evol.">
        <title>Genome expansion and lineage-specific genetic innovations in the forest pathogenic fungi Armillaria.</title>
        <authorList>
            <person name="Sipos G."/>
            <person name="Prasanna A.N."/>
            <person name="Walter M.C."/>
            <person name="O'Connor E."/>
            <person name="Balint B."/>
            <person name="Krizsan K."/>
            <person name="Kiss B."/>
            <person name="Hess J."/>
            <person name="Varga T."/>
            <person name="Slot J."/>
            <person name="Riley R."/>
            <person name="Boka B."/>
            <person name="Rigling D."/>
            <person name="Barry K."/>
            <person name="Lee J."/>
            <person name="Mihaltcheva S."/>
            <person name="LaButti K."/>
            <person name="Lipzen A."/>
            <person name="Waldron R."/>
            <person name="Moloney N.M."/>
            <person name="Sperisen C."/>
            <person name="Kredics L."/>
            <person name="Vagvoelgyi C."/>
            <person name="Patrignani A."/>
            <person name="Fitzpatrick D."/>
            <person name="Nagy I."/>
            <person name="Doyle S."/>
            <person name="Anderson J.B."/>
            <person name="Grigoriev I.V."/>
            <person name="Gueldener U."/>
            <person name="Muensterkoetter M."/>
            <person name="Nagy L.G."/>
        </authorList>
    </citation>
    <scope>NUCLEOTIDE SEQUENCE [LARGE SCALE GENOMIC DNA]</scope>
    <source>
        <strain evidence="2">Ar21-2</strain>
    </source>
</reference>